<feature type="compositionally biased region" description="Polar residues" evidence="7">
    <location>
        <begin position="340"/>
        <end position="353"/>
    </location>
</feature>
<feature type="compositionally biased region" description="Polar residues" evidence="7">
    <location>
        <begin position="669"/>
        <end position="690"/>
    </location>
</feature>
<keyword evidence="3" id="KW-0805">Transcription regulation</keyword>
<feature type="compositionally biased region" description="Polar residues" evidence="7">
    <location>
        <begin position="231"/>
        <end position="240"/>
    </location>
</feature>
<feature type="region of interest" description="Disordered" evidence="7">
    <location>
        <begin position="101"/>
        <end position="120"/>
    </location>
</feature>
<keyword evidence="5" id="KW-0804">Transcription</keyword>
<evidence type="ECO:0000256" key="4">
    <source>
        <dbReference type="ARBA" id="ARBA00023125"/>
    </source>
</evidence>
<feature type="region of interest" description="Disordered" evidence="7">
    <location>
        <begin position="836"/>
        <end position="916"/>
    </location>
</feature>
<dbReference type="InterPro" id="IPR029790">
    <property type="entry name" value="EFG1/Phd1/StuA"/>
</dbReference>
<feature type="compositionally biased region" description="Polar residues" evidence="7">
    <location>
        <begin position="261"/>
        <end position="302"/>
    </location>
</feature>
<proteinExistence type="inferred from homology"/>
<accession>A0A3M7DQC2</accession>
<feature type="region of interest" description="Disordered" evidence="7">
    <location>
        <begin position="655"/>
        <end position="690"/>
    </location>
</feature>
<keyword evidence="6" id="KW-0183">Conidiation</keyword>
<dbReference type="EMBL" id="QWIP01000312">
    <property type="protein sequence ID" value="RMY66394.1"/>
    <property type="molecule type" value="Genomic_DNA"/>
</dbReference>
<evidence type="ECO:0000256" key="5">
    <source>
        <dbReference type="ARBA" id="ARBA00023163"/>
    </source>
</evidence>
<dbReference type="InterPro" id="IPR018004">
    <property type="entry name" value="KilA/APSES_HTH"/>
</dbReference>
<evidence type="ECO:0000313" key="9">
    <source>
        <dbReference type="EMBL" id="RMY66394.1"/>
    </source>
</evidence>
<feature type="domain" description="HTH APSES-type" evidence="8">
    <location>
        <begin position="430"/>
        <end position="536"/>
    </location>
</feature>
<dbReference type="GO" id="GO:0048315">
    <property type="term" value="P:conidium formation"/>
    <property type="evidence" value="ECO:0007669"/>
    <property type="project" value="UniProtKB-KW"/>
</dbReference>
<evidence type="ECO:0000256" key="2">
    <source>
        <dbReference type="ARBA" id="ARBA00022969"/>
    </source>
</evidence>
<feature type="compositionally biased region" description="Pro residues" evidence="7">
    <location>
        <begin position="853"/>
        <end position="863"/>
    </location>
</feature>
<dbReference type="GO" id="GO:0043565">
    <property type="term" value="F:sequence-specific DNA binding"/>
    <property type="evidence" value="ECO:0007669"/>
    <property type="project" value="TreeGrafter"/>
</dbReference>
<keyword evidence="2" id="KW-0749">Sporulation</keyword>
<keyword evidence="4" id="KW-0238">DNA-binding</keyword>
<dbReference type="Pfam" id="PF04383">
    <property type="entry name" value="KilA-N"/>
    <property type="match status" value="1"/>
</dbReference>
<comment type="caution">
    <text evidence="9">The sequence shown here is derived from an EMBL/GenBank/DDBJ whole genome shotgun (WGS) entry which is preliminary data.</text>
</comment>
<dbReference type="AlphaFoldDB" id="A0A3M7DQC2"/>
<dbReference type="SUPFAM" id="SSF54616">
    <property type="entry name" value="DNA-binding domain of Mlu1-box binding protein MBP1"/>
    <property type="match status" value="1"/>
</dbReference>
<name>A0A3M7DQC2_HORWE</name>
<evidence type="ECO:0000256" key="3">
    <source>
        <dbReference type="ARBA" id="ARBA00023015"/>
    </source>
</evidence>
<dbReference type="InterPro" id="IPR036887">
    <property type="entry name" value="HTH_APSES_sf"/>
</dbReference>
<dbReference type="InterPro" id="IPR003163">
    <property type="entry name" value="Tscrpt_reg_HTH_APSES-type"/>
</dbReference>
<evidence type="ECO:0000313" key="10">
    <source>
        <dbReference type="Proteomes" id="UP000269276"/>
    </source>
</evidence>
<gene>
    <name evidence="9" type="ORF">D0863_08464</name>
</gene>
<dbReference type="GO" id="GO:0003700">
    <property type="term" value="F:DNA-binding transcription factor activity"/>
    <property type="evidence" value="ECO:0007669"/>
    <property type="project" value="TreeGrafter"/>
</dbReference>
<dbReference type="GO" id="GO:0045944">
    <property type="term" value="P:positive regulation of transcription by RNA polymerase II"/>
    <property type="evidence" value="ECO:0007669"/>
    <property type="project" value="TreeGrafter"/>
</dbReference>
<feature type="region of interest" description="Disordered" evidence="7">
    <location>
        <begin position="221"/>
        <end position="356"/>
    </location>
</feature>
<reference evidence="9 10" key="1">
    <citation type="journal article" date="2018" name="BMC Genomics">
        <title>Genomic evidence for intraspecific hybridization in a clonal and extremely halotolerant yeast.</title>
        <authorList>
            <person name="Gostincar C."/>
            <person name="Stajich J.E."/>
            <person name="Zupancic J."/>
            <person name="Zalar P."/>
            <person name="Gunde-Cimerman N."/>
        </authorList>
    </citation>
    <scope>NUCLEOTIDE SEQUENCE [LARGE SCALE GENOMIC DNA]</scope>
    <source>
        <strain evidence="9 10">EXF-2682</strain>
    </source>
</reference>
<dbReference type="Proteomes" id="UP000269276">
    <property type="component" value="Unassembled WGS sequence"/>
</dbReference>
<feature type="region of interest" description="Disordered" evidence="7">
    <location>
        <begin position="551"/>
        <end position="621"/>
    </location>
</feature>
<dbReference type="VEuPathDB" id="FungiDB:BTJ68_00918"/>
<protein>
    <recommendedName>
        <fullName evidence="8">HTH APSES-type domain-containing protein</fullName>
    </recommendedName>
</protein>
<dbReference type="PANTHER" id="PTHR47792">
    <property type="entry name" value="PROTEIN SOK2-RELATED"/>
    <property type="match status" value="1"/>
</dbReference>
<comment type="similarity">
    <text evidence="1">Belongs to the EFG1/PHD1/stuA family.</text>
</comment>
<dbReference type="GO" id="GO:0030435">
    <property type="term" value="P:sporulation resulting in formation of a cellular spore"/>
    <property type="evidence" value="ECO:0007669"/>
    <property type="project" value="UniProtKB-KW"/>
</dbReference>
<evidence type="ECO:0000256" key="6">
    <source>
        <dbReference type="ARBA" id="ARBA00023321"/>
    </source>
</evidence>
<evidence type="ECO:0000259" key="8">
    <source>
        <dbReference type="PROSITE" id="PS51299"/>
    </source>
</evidence>
<dbReference type="OrthoDB" id="5407653at2759"/>
<evidence type="ECO:0000256" key="7">
    <source>
        <dbReference type="SAM" id="MobiDB-lite"/>
    </source>
</evidence>
<feature type="region of interest" description="Disordered" evidence="7">
    <location>
        <begin position="703"/>
        <end position="728"/>
    </location>
</feature>
<dbReference type="GO" id="GO:0005634">
    <property type="term" value="C:nucleus"/>
    <property type="evidence" value="ECO:0007669"/>
    <property type="project" value="TreeGrafter"/>
</dbReference>
<dbReference type="SMART" id="SM01252">
    <property type="entry name" value="KilA-N"/>
    <property type="match status" value="1"/>
</dbReference>
<feature type="compositionally biased region" description="Low complexity" evidence="7">
    <location>
        <begin position="655"/>
        <end position="668"/>
    </location>
</feature>
<feature type="compositionally biased region" description="Low complexity" evidence="7">
    <location>
        <begin position="241"/>
        <end position="253"/>
    </location>
</feature>
<dbReference type="PANTHER" id="PTHR47792:SF1">
    <property type="entry name" value="PROTEIN SOK2-RELATED"/>
    <property type="match status" value="1"/>
</dbReference>
<dbReference type="Gene3D" id="3.10.260.10">
    <property type="entry name" value="Transcription regulator HTH, APSES-type DNA-binding domain"/>
    <property type="match status" value="1"/>
</dbReference>
<sequence length="916" mass="98351">MERVSERRAAPHKLSWEVDERSAGQRATIIAGTAHRPGACIPGPSLRGLTGLARSSASHFPHSPAARSLHAHWVWRSTRFSSKPKSPSPVRRAFSLPRHRAGPLTQQQQQQQQQQSTPDTVQYCTNPTLRYATLHSTHQADSPIVHPNGHGSAYLPTCLPFFPTLVTVTVRHQGSDSLCLPIHYHHHHDRAFTPFHPQTVKLALPPLSQVSARGNDSQWTHAPFVPYSTDVPPQTSVSSVGSSPRAGSFSGSSIANHSHESNTSYASSVDGSKSHILQTPSPEQVNYPSASGSTPSQFQHHQSPLHPLNSAQYGGMNPPQPYMDVSQSHPPPSGPAPSMGQYSGYGQPQTLQPATHGYSGYGGYSYPSTMPPMSAGHPVTSSMGGQMMPQTQLPLPTMAGAGQPAPGSGQQFERAFDTTGQIAPPGMKPRVTATLWEDEGSLCFQVEANGVCVARREDNHMINGTKLLNVAGMTRGRRDGILKSEKTRHVVKIGPMHLKGVWIPFDRALDFANREKITELLYPLFVHNIGALLYHPTNQARQSIGNAAMAARRPEQPEYMRTPGSNPPTLTHHHSMSNPVGANMPQPPHAIAPHPASGRPGLDRAHTFPTPPTSASSLTMGMGNAGSSYEYGGGHAGAMNSGQPISADTGMAARTVPTSPAATPPGSSQAMQYQTTQPYDSARSMYSQPAGYSQYGQPGMARYGGVNSSPTAMKHEMGPPARAGAENEHLENKARDGYAVQQDAEGEHEGEYTHTSASFGARRFSYNYNPNGALGPVHTDQHHVPPEMTHSPHQNGSGRATPRTAAPYAAYTSTPQRASHLPSSNLNYVMSTDARAGAQQNGTDPYGSQVAYQPPPQYPPITSLPPSTKRGREDDSEDPYGRPMSAGGDLKRQRTDSGAMRSMSQAQPVKAGGVRR</sequence>
<feature type="compositionally biased region" description="Low complexity" evidence="7">
    <location>
        <begin position="106"/>
        <end position="115"/>
    </location>
</feature>
<organism evidence="9 10">
    <name type="scientific">Hortaea werneckii</name>
    <name type="common">Black yeast</name>
    <name type="synonym">Cladosporium werneckii</name>
    <dbReference type="NCBI Taxonomy" id="91943"/>
    <lineage>
        <taxon>Eukaryota</taxon>
        <taxon>Fungi</taxon>
        <taxon>Dikarya</taxon>
        <taxon>Ascomycota</taxon>
        <taxon>Pezizomycotina</taxon>
        <taxon>Dothideomycetes</taxon>
        <taxon>Dothideomycetidae</taxon>
        <taxon>Mycosphaerellales</taxon>
        <taxon>Teratosphaeriaceae</taxon>
        <taxon>Hortaea</taxon>
    </lineage>
</organism>
<evidence type="ECO:0000256" key="1">
    <source>
        <dbReference type="ARBA" id="ARBA00007247"/>
    </source>
</evidence>
<feature type="region of interest" description="Disordered" evidence="7">
    <location>
        <begin position="775"/>
        <end position="803"/>
    </location>
</feature>
<dbReference type="PROSITE" id="PS51299">
    <property type="entry name" value="HTH_APSES"/>
    <property type="match status" value="1"/>
</dbReference>